<keyword evidence="5 8" id="KW-0812">Transmembrane</keyword>
<feature type="transmembrane region" description="Helical" evidence="8">
    <location>
        <begin position="235"/>
        <end position="265"/>
    </location>
</feature>
<comment type="subcellular location">
    <subcellularLocation>
        <location evidence="1">Cell membrane</location>
        <topology evidence="1">Multi-pass membrane protein</topology>
    </subcellularLocation>
</comment>
<dbReference type="Proteomes" id="UP000285961">
    <property type="component" value="Unassembled WGS sequence"/>
</dbReference>
<evidence type="ECO:0000256" key="3">
    <source>
        <dbReference type="ARBA" id="ARBA00022676"/>
    </source>
</evidence>
<evidence type="ECO:0000259" key="9">
    <source>
        <dbReference type="Pfam" id="PF02366"/>
    </source>
</evidence>
<feature type="transmembrane region" description="Helical" evidence="8">
    <location>
        <begin position="67"/>
        <end position="87"/>
    </location>
</feature>
<keyword evidence="7 8" id="KW-0472">Membrane</keyword>
<feature type="transmembrane region" description="Helical" evidence="8">
    <location>
        <begin position="134"/>
        <end position="155"/>
    </location>
</feature>
<evidence type="ECO:0000256" key="6">
    <source>
        <dbReference type="ARBA" id="ARBA00022989"/>
    </source>
</evidence>
<feature type="transmembrane region" description="Helical" evidence="8">
    <location>
        <begin position="329"/>
        <end position="357"/>
    </location>
</feature>
<feature type="transmembrane region" description="Helical" evidence="8">
    <location>
        <begin position="534"/>
        <end position="555"/>
    </location>
</feature>
<dbReference type="EMBL" id="QZKI01000091">
    <property type="protein sequence ID" value="RJP68511.1"/>
    <property type="molecule type" value="Genomic_DNA"/>
</dbReference>
<keyword evidence="3" id="KW-0328">Glycosyltransferase</keyword>
<name>A0A419EVP1_9BACT</name>
<evidence type="ECO:0000313" key="11">
    <source>
        <dbReference type="Proteomes" id="UP000285961"/>
    </source>
</evidence>
<feature type="transmembrane region" description="Helical" evidence="8">
    <location>
        <begin position="176"/>
        <end position="197"/>
    </location>
</feature>
<proteinExistence type="predicted"/>
<evidence type="ECO:0000256" key="8">
    <source>
        <dbReference type="SAM" id="Phobius"/>
    </source>
</evidence>
<dbReference type="GO" id="GO:0000030">
    <property type="term" value="F:mannosyltransferase activity"/>
    <property type="evidence" value="ECO:0007669"/>
    <property type="project" value="InterPro"/>
</dbReference>
<dbReference type="InterPro" id="IPR003342">
    <property type="entry name" value="ArnT-like_N"/>
</dbReference>
<evidence type="ECO:0000256" key="7">
    <source>
        <dbReference type="ARBA" id="ARBA00023136"/>
    </source>
</evidence>
<dbReference type="PANTHER" id="PTHR33908:SF11">
    <property type="entry name" value="MEMBRANE PROTEIN"/>
    <property type="match status" value="1"/>
</dbReference>
<dbReference type="GO" id="GO:0009103">
    <property type="term" value="P:lipopolysaccharide biosynthetic process"/>
    <property type="evidence" value="ECO:0007669"/>
    <property type="project" value="UniProtKB-ARBA"/>
</dbReference>
<dbReference type="GO" id="GO:0006493">
    <property type="term" value="P:protein O-linked glycosylation"/>
    <property type="evidence" value="ECO:0007669"/>
    <property type="project" value="InterPro"/>
</dbReference>
<feature type="domain" description="ArnT-like N-terminal" evidence="9">
    <location>
        <begin position="251"/>
        <end position="389"/>
    </location>
</feature>
<sequence>MHEDYGESRAIKLLLFCALVLWAAVVLVRFFQEHPLEPQHVWQLIRTFRFPLPSRNLSNIASSLKHLILASLLIATGVLGGSCVLYAAKLKPAGNFLNEKWNFIQYLLLALGLGWGILMYVIFLLGIAGALYSGVVWGVIGVMLLIGLSQAPSLMKEFASIYRIGASERGSVLERLGKVALFIIMVLLATIALAPSITHDAMVYHLNVPRVYAHEHGIVPIPYNLFSNTVLNVEMLYAAALLIDEFILANLIHYALGVGAIAFLYGFARATFGRATAILAVLILVLNPPVLNEMPIAYVDMAMMFYFLLAASCLWRWRTEGSEGWFRLFCVFAGIFAGIKYTALHGLISLGVLLIVSELTSRGRLTGAIVKRAAIFGATVAVLVLPYLVKNYVVTGNPFYPLMYDLFDGRWLAPRQVERMLAYVSAHGMGRDFRSFAALPWNITIFGKAGFENFDTTVTPLWLILLPAFVLVRRKPAVLKWSAPLCVIYFISWAASTHITRYLMPIFPVLSLMCAHTIVAMGKGISKLPRPLTLAFKAAALAACGLVWFSFAYFYPLLVPSEFGAAVWGDEKAEDFLARKVPNYPVFQYINENLPPDARLMFLWDNRGFFCERPQIGDSVFEAPSMLELAHKAGSTAAFREKLCEMRITHILLNELFFVRFPPFSVSEEDKARIAADIEMLERFLAEYCVPLFSADGATVFALRG</sequence>
<gene>
    <name evidence="10" type="ORF">C4532_12760</name>
</gene>
<feature type="transmembrane region" description="Helical" evidence="8">
    <location>
        <begin position="12"/>
        <end position="31"/>
    </location>
</feature>
<feature type="transmembrane region" description="Helical" evidence="8">
    <location>
        <begin position="478"/>
        <end position="496"/>
    </location>
</feature>
<evidence type="ECO:0000313" key="10">
    <source>
        <dbReference type="EMBL" id="RJP68511.1"/>
    </source>
</evidence>
<accession>A0A419EVP1</accession>
<organism evidence="10 11">
    <name type="scientific">Candidatus Abyssobacteria bacterium SURF_17</name>
    <dbReference type="NCBI Taxonomy" id="2093361"/>
    <lineage>
        <taxon>Bacteria</taxon>
        <taxon>Pseudomonadati</taxon>
        <taxon>Candidatus Hydrogenedentota</taxon>
        <taxon>Candidatus Abyssobacteria</taxon>
    </lineage>
</organism>
<protein>
    <submittedName>
        <fullName evidence="10">Phospholipid carrier-dependent glycosyltransferase</fullName>
    </submittedName>
</protein>
<evidence type="ECO:0000256" key="5">
    <source>
        <dbReference type="ARBA" id="ARBA00022692"/>
    </source>
</evidence>
<feature type="transmembrane region" description="Helical" evidence="8">
    <location>
        <begin position="502"/>
        <end position="522"/>
    </location>
</feature>
<feature type="transmembrane region" description="Helical" evidence="8">
    <location>
        <begin position="107"/>
        <end position="128"/>
    </location>
</feature>
<dbReference type="InterPro" id="IPR050297">
    <property type="entry name" value="LipidA_mod_glycosyltrf_83"/>
</dbReference>
<keyword evidence="6 8" id="KW-1133">Transmembrane helix</keyword>
<feature type="transmembrane region" description="Helical" evidence="8">
    <location>
        <begin position="272"/>
        <end position="290"/>
    </location>
</feature>
<dbReference type="AlphaFoldDB" id="A0A419EVP1"/>
<evidence type="ECO:0000256" key="1">
    <source>
        <dbReference type="ARBA" id="ARBA00004651"/>
    </source>
</evidence>
<dbReference type="PANTHER" id="PTHR33908">
    <property type="entry name" value="MANNOSYLTRANSFERASE YKCB-RELATED"/>
    <property type="match status" value="1"/>
</dbReference>
<keyword evidence="4 10" id="KW-0808">Transferase</keyword>
<evidence type="ECO:0000256" key="4">
    <source>
        <dbReference type="ARBA" id="ARBA00022679"/>
    </source>
</evidence>
<dbReference type="GO" id="GO:0005886">
    <property type="term" value="C:plasma membrane"/>
    <property type="evidence" value="ECO:0007669"/>
    <property type="project" value="UniProtKB-SubCell"/>
</dbReference>
<keyword evidence="2" id="KW-1003">Cell membrane</keyword>
<dbReference type="GO" id="GO:0016763">
    <property type="term" value="F:pentosyltransferase activity"/>
    <property type="evidence" value="ECO:0007669"/>
    <property type="project" value="TreeGrafter"/>
</dbReference>
<dbReference type="Pfam" id="PF02366">
    <property type="entry name" value="PMT"/>
    <property type="match status" value="1"/>
</dbReference>
<comment type="caution">
    <text evidence="10">The sequence shown here is derived from an EMBL/GenBank/DDBJ whole genome shotgun (WGS) entry which is preliminary data.</text>
</comment>
<feature type="transmembrane region" description="Helical" evidence="8">
    <location>
        <begin position="369"/>
        <end position="389"/>
    </location>
</feature>
<evidence type="ECO:0000256" key="2">
    <source>
        <dbReference type="ARBA" id="ARBA00022475"/>
    </source>
</evidence>
<reference evidence="10 11" key="1">
    <citation type="journal article" date="2017" name="ISME J.">
        <title>Energy and carbon metabolisms in a deep terrestrial subsurface fluid microbial community.</title>
        <authorList>
            <person name="Momper L."/>
            <person name="Jungbluth S.P."/>
            <person name="Lee M.D."/>
            <person name="Amend J.P."/>
        </authorList>
    </citation>
    <scope>NUCLEOTIDE SEQUENCE [LARGE SCALE GENOMIC DNA]</scope>
    <source>
        <strain evidence="10">SURF_17</strain>
    </source>
</reference>